<proteinExistence type="predicted"/>
<name>A0A644XNN1_9ZZZZ</name>
<keyword evidence="1" id="KW-1133">Transmembrane helix</keyword>
<dbReference type="AlphaFoldDB" id="A0A644XNN1"/>
<comment type="caution">
    <text evidence="2">The sequence shown here is derived from an EMBL/GenBank/DDBJ whole genome shotgun (WGS) entry which is preliminary data.</text>
</comment>
<reference evidence="2" key="1">
    <citation type="submission" date="2019-08" db="EMBL/GenBank/DDBJ databases">
        <authorList>
            <person name="Kucharzyk K."/>
            <person name="Murdoch R.W."/>
            <person name="Higgins S."/>
            <person name="Loffler F."/>
        </authorList>
    </citation>
    <scope>NUCLEOTIDE SEQUENCE</scope>
</reference>
<dbReference type="EMBL" id="VSSQ01002484">
    <property type="protein sequence ID" value="MPM15684.1"/>
    <property type="molecule type" value="Genomic_DNA"/>
</dbReference>
<keyword evidence="1" id="KW-0812">Transmembrane</keyword>
<protein>
    <recommendedName>
        <fullName evidence="3">Hemolysin XhlA</fullName>
    </recommendedName>
</protein>
<evidence type="ECO:0000256" key="1">
    <source>
        <dbReference type="SAM" id="Phobius"/>
    </source>
</evidence>
<feature type="transmembrane region" description="Helical" evidence="1">
    <location>
        <begin position="78"/>
        <end position="96"/>
    </location>
</feature>
<keyword evidence="1" id="KW-0472">Membrane</keyword>
<accession>A0A644XNN1</accession>
<evidence type="ECO:0000313" key="2">
    <source>
        <dbReference type="EMBL" id="MPM15684.1"/>
    </source>
</evidence>
<sequence>MEGLEVKVAEIDQRSKSNTHRLDEMEGKYDVLNRLATAVEVLATKQDSMEKSINALTGKVDTLENVPRKRWEGLVEKIIYLIAAGVVGFMLARMGLS</sequence>
<evidence type="ECO:0008006" key="3">
    <source>
        <dbReference type="Google" id="ProtNLM"/>
    </source>
</evidence>
<organism evidence="2">
    <name type="scientific">bioreactor metagenome</name>
    <dbReference type="NCBI Taxonomy" id="1076179"/>
    <lineage>
        <taxon>unclassified sequences</taxon>
        <taxon>metagenomes</taxon>
        <taxon>ecological metagenomes</taxon>
    </lineage>
</organism>
<gene>
    <name evidence="2" type="ORF">SDC9_62055</name>
</gene>